<feature type="transmembrane region" description="Helical" evidence="9">
    <location>
        <begin position="194"/>
        <end position="213"/>
    </location>
</feature>
<feature type="transmembrane region" description="Helical" evidence="9">
    <location>
        <begin position="97"/>
        <end position="119"/>
    </location>
</feature>
<evidence type="ECO:0000256" key="2">
    <source>
        <dbReference type="ARBA" id="ARBA00010992"/>
    </source>
</evidence>
<dbReference type="GO" id="GO:0016020">
    <property type="term" value="C:membrane"/>
    <property type="evidence" value="ECO:0007669"/>
    <property type="project" value="UniProtKB-SubCell"/>
</dbReference>
<evidence type="ECO:0000259" key="10">
    <source>
        <dbReference type="PROSITE" id="PS50850"/>
    </source>
</evidence>
<dbReference type="FunFam" id="1.20.1250.20:FF:000026">
    <property type="entry name" value="MFS quinate transporter QutD"/>
    <property type="match status" value="1"/>
</dbReference>
<keyword evidence="12" id="KW-1185">Reference proteome</keyword>
<organism evidence="11 12">
    <name type="scientific">Acrodontium crateriforme</name>
    <dbReference type="NCBI Taxonomy" id="150365"/>
    <lineage>
        <taxon>Eukaryota</taxon>
        <taxon>Fungi</taxon>
        <taxon>Dikarya</taxon>
        <taxon>Ascomycota</taxon>
        <taxon>Pezizomycotina</taxon>
        <taxon>Dothideomycetes</taxon>
        <taxon>Dothideomycetidae</taxon>
        <taxon>Mycosphaerellales</taxon>
        <taxon>Teratosphaeriaceae</taxon>
        <taxon>Acrodontium</taxon>
    </lineage>
</organism>
<feature type="transmembrane region" description="Helical" evidence="9">
    <location>
        <begin position="283"/>
        <end position="304"/>
    </location>
</feature>
<protein>
    <submittedName>
        <fullName evidence="11">High-affinity glucose transporter</fullName>
    </submittedName>
</protein>
<dbReference type="Pfam" id="PF00083">
    <property type="entry name" value="Sugar_tr"/>
    <property type="match status" value="1"/>
</dbReference>
<evidence type="ECO:0000256" key="8">
    <source>
        <dbReference type="SAM" id="MobiDB-lite"/>
    </source>
</evidence>
<evidence type="ECO:0000256" key="1">
    <source>
        <dbReference type="ARBA" id="ARBA00004141"/>
    </source>
</evidence>
<dbReference type="SUPFAM" id="SSF103473">
    <property type="entry name" value="MFS general substrate transporter"/>
    <property type="match status" value="1"/>
</dbReference>
<dbReference type="PROSITE" id="PS00217">
    <property type="entry name" value="SUGAR_TRANSPORT_2"/>
    <property type="match status" value="1"/>
</dbReference>
<comment type="subcellular location">
    <subcellularLocation>
        <location evidence="1">Membrane</location>
        <topology evidence="1">Multi-pass membrane protein</topology>
    </subcellularLocation>
</comment>
<feature type="compositionally biased region" description="Basic and acidic residues" evidence="8">
    <location>
        <begin position="536"/>
        <end position="551"/>
    </location>
</feature>
<dbReference type="InterPro" id="IPR036259">
    <property type="entry name" value="MFS_trans_sf"/>
</dbReference>
<dbReference type="InterPro" id="IPR050360">
    <property type="entry name" value="MFS_Sugar_Transporters"/>
</dbReference>
<feature type="region of interest" description="Disordered" evidence="8">
    <location>
        <begin position="528"/>
        <end position="551"/>
    </location>
</feature>
<sequence>MYKVGNIYFIAATAVIGGGLFGFDISSMSAIIGTQAYKCYFNQGPDGPGFQNADAPNCSGPTSAVQGGITAAMPAGSWLGALISGYVSDILGRRKSIMLGCIIWVIGSTIICASQNIGMLVAGRVINGLCVGIESAQVPVYISELAPPSKRGRFVGMQQWAITWGIMILYYISYGAAFEGDDSPTGYSTAVFRIPWGVQMVPAIFLFCAMIFLPESPRWLARKDRWEECHEVLTLVHGKGNPDSPWVAREMEDIREFCALEAMHADATYWELFKPNMIFRTHLGVFMQVWSQLTGMNVMMYYISYVFGMAGYTGNANLLASSIQYVINVIMTVPALIWMDRWGRRPTLLVGSTLMAIFMFANAGLLGGLGKDAPPGGLNGVPEESMELTGAAAKGLIACTYLFVASYAPTWGPTSWVYPPELYPLRVRGKAVALATSANWAFNTALGAFTPPAFENIKWMTYLVFGIFCTAMTIHVAFLFPETAGKTLEDTAAMFEDPHGIKYIGTPPWKTRMNTSATSRLERGVVSDKLAGSDGEAEHAEKVSTDKKMSV</sequence>
<evidence type="ECO:0000256" key="9">
    <source>
        <dbReference type="SAM" id="Phobius"/>
    </source>
</evidence>
<keyword evidence="5 9" id="KW-1133">Transmembrane helix</keyword>
<feature type="transmembrane region" description="Helical" evidence="9">
    <location>
        <begin position="316"/>
        <end position="337"/>
    </location>
</feature>
<dbReference type="PROSITE" id="PS50850">
    <property type="entry name" value="MFS"/>
    <property type="match status" value="1"/>
</dbReference>
<dbReference type="InterPro" id="IPR020846">
    <property type="entry name" value="MFS_dom"/>
</dbReference>
<gene>
    <name evidence="11" type="ORF">R9X50_00741800</name>
</gene>
<dbReference type="PRINTS" id="PR00171">
    <property type="entry name" value="SUGRTRNSPORT"/>
</dbReference>
<keyword evidence="6 9" id="KW-0472">Membrane</keyword>
<dbReference type="PROSITE" id="PS00216">
    <property type="entry name" value="SUGAR_TRANSPORT_1"/>
    <property type="match status" value="2"/>
</dbReference>
<feature type="transmembrane region" description="Helical" evidence="9">
    <location>
        <begin position="459"/>
        <end position="480"/>
    </location>
</feature>
<evidence type="ECO:0000256" key="4">
    <source>
        <dbReference type="ARBA" id="ARBA00022692"/>
    </source>
</evidence>
<feature type="domain" description="Major facilitator superfamily (MFS) profile" evidence="10">
    <location>
        <begin position="10"/>
        <end position="484"/>
    </location>
</feature>
<dbReference type="AlphaFoldDB" id="A0AAQ3MCX3"/>
<comment type="similarity">
    <text evidence="2 7">Belongs to the major facilitator superfamily. Sugar transporter (TC 2.A.1.1) family.</text>
</comment>
<dbReference type="InterPro" id="IPR005828">
    <property type="entry name" value="MFS_sugar_transport-like"/>
</dbReference>
<feature type="transmembrane region" description="Helical" evidence="9">
    <location>
        <begin position="154"/>
        <end position="174"/>
    </location>
</feature>
<name>A0AAQ3MCX3_9PEZI</name>
<evidence type="ECO:0000256" key="3">
    <source>
        <dbReference type="ARBA" id="ARBA00022448"/>
    </source>
</evidence>
<dbReference type="PANTHER" id="PTHR48022:SF7">
    <property type="entry name" value="MAJOR FACILITATOR SUPERFAMILY (MFS) PROFILE DOMAIN-CONTAINING PROTEIN-RELATED"/>
    <property type="match status" value="1"/>
</dbReference>
<feature type="transmembrane region" description="Helical" evidence="9">
    <location>
        <begin position="349"/>
        <end position="370"/>
    </location>
</feature>
<dbReference type="NCBIfam" id="TIGR00879">
    <property type="entry name" value="SP"/>
    <property type="match status" value="1"/>
</dbReference>
<dbReference type="InterPro" id="IPR003663">
    <property type="entry name" value="Sugar/inositol_transpt"/>
</dbReference>
<dbReference type="Proteomes" id="UP001303373">
    <property type="component" value="Chromosome 13"/>
</dbReference>
<evidence type="ECO:0000313" key="12">
    <source>
        <dbReference type="Proteomes" id="UP001303373"/>
    </source>
</evidence>
<keyword evidence="4 9" id="KW-0812">Transmembrane</keyword>
<feature type="transmembrane region" description="Helical" evidence="9">
    <location>
        <begin position="390"/>
        <end position="410"/>
    </location>
</feature>
<dbReference type="InterPro" id="IPR005829">
    <property type="entry name" value="Sugar_transporter_CS"/>
</dbReference>
<dbReference type="Gene3D" id="1.20.1250.20">
    <property type="entry name" value="MFS general substrate transporter like domains"/>
    <property type="match status" value="1"/>
</dbReference>
<accession>A0AAQ3MCX3</accession>
<evidence type="ECO:0000256" key="5">
    <source>
        <dbReference type="ARBA" id="ARBA00022989"/>
    </source>
</evidence>
<reference evidence="11 12" key="1">
    <citation type="submission" date="2023-11" db="EMBL/GenBank/DDBJ databases">
        <title>An acidophilic fungus is an integral part of prey digestion in a carnivorous sundew plant.</title>
        <authorList>
            <person name="Tsai I.J."/>
        </authorList>
    </citation>
    <scope>NUCLEOTIDE SEQUENCE [LARGE SCALE GENOMIC DNA]</scope>
    <source>
        <strain evidence="11">169a</strain>
    </source>
</reference>
<dbReference type="PANTHER" id="PTHR48022">
    <property type="entry name" value="PLASTIDIC GLUCOSE TRANSPORTER 4"/>
    <property type="match status" value="1"/>
</dbReference>
<evidence type="ECO:0000313" key="11">
    <source>
        <dbReference type="EMBL" id="WPH04526.1"/>
    </source>
</evidence>
<dbReference type="EMBL" id="CP138592">
    <property type="protein sequence ID" value="WPH04526.1"/>
    <property type="molecule type" value="Genomic_DNA"/>
</dbReference>
<dbReference type="CDD" id="cd17356">
    <property type="entry name" value="MFS_HXT"/>
    <property type="match status" value="1"/>
</dbReference>
<dbReference type="GO" id="GO:0005351">
    <property type="term" value="F:carbohydrate:proton symporter activity"/>
    <property type="evidence" value="ECO:0007669"/>
    <property type="project" value="TreeGrafter"/>
</dbReference>
<proteinExistence type="inferred from homology"/>
<feature type="transmembrane region" description="Helical" evidence="9">
    <location>
        <begin position="6"/>
        <end position="23"/>
    </location>
</feature>
<keyword evidence="3 7" id="KW-0813">Transport</keyword>
<keyword evidence="11" id="KW-0762">Sugar transport</keyword>
<evidence type="ECO:0000256" key="7">
    <source>
        <dbReference type="RuleBase" id="RU003346"/>
    </source>
</evidence>
<evidence type="ECO:0000256" key="6">
    <source>
        <dbReference type="ARBA" id="ARBA00023136"/>
    </source>
</evidence>